<protein>
    <recommendedName>
        <fullName evidence="4">Flagellar protein FlgN</fullName>
    </recommendedName>
</protein>
<dbReference type="InterPro" id="IPR036679">
    <property type="entry name" value="FlgN-like_sf"/>
</dbReference>
<dbReference type="EMBL" id="SDGV01000014">
    <property type="protein sequence ID" value="THB61312.1"/>
    <property type="molecule type" value="Genomic_DNA"/>
</dbReference>
<dbReference type="SUPFAM" id="SSF140566">
    <property type="entry name" value="FlgN-like"/>
    <property type="match status" value="1"/>
</dbReference>
<comment type="caution">
    <text evidence="2">The sequence shown here is derived from an EMBL/GenBank/DDBJ whole genome shotgun (WGS) entry which is preliminary data.</text>
</comment>
<sequence>MDNKEMHFYLKQFISILKKEQKALIQNKNEKIEAIVKQKEEFVAVFESFEPVDSPEIKQLILEIKELQTTNLMLTEQAIQYNDAFLSAVVKESKKTQSTYSADGKYTQQKDVSFIEQSF</sequence>
<evidence type="ECO:0000313" key="3">
    <source>
        <dbReference type="Proteomes" id="UP000310506"/>
    </source>
</evidence>
<feature type="coiled-coil region" evidence="1">
    <location>
        <begin position="18"/>
        <end position="77"/>
    </location>
</feature>
<proteinExistence type="predicted"/>
<keyword evidence="1" id="KW-0175">Coiled coil</keyword>
<dbReference type="Proteomes" id="UP000310506">
    <property type="component" value="Unassembled WGS sequence"/>
</dbReference>
<reference evidence="2 3" key="1">
    <citation type="submission" date="2019-01" db="EMBL/GenBank/DDBJ databases">
        <title>Vagococcus silagei sp. nov. isolated from brewer's grain.</title>
        <authorList>
            <person name="Guu J.-R."/>
        </authorList>
    </citation>
    <scope>NUCLEOTIDE SEQUENCE [LARGE SCALE GENOMIC DNA]</scope>
    <source>
        <strain evidence="2 3">2B-2</strain>
    </source>
</reference>
<accession>A0A4S3B3B6</accession>
<dbReference type="RefSeq" id="WP_136136775.1">
    <property type="nucleotide sequence ID" value="NZ_SDGV01000014.1"/>
</dbReference>
<dbReference type="OrthoDB" id="2200190at2"/>
<evidence type="ECO:0008006" key="4">
    <source>
        <dbReference type="Google" id="ProtNLM"/>
    </source>
</evidence>
<organism evidence="2 3">
    <name type="scientific">Vagococcus silagei</name>
    <dbReference type="NCBI Taxonomy" id="2508885"/>
    <lineage>
        <taxon>Bacteria</taxon>
        <taxon>Bacillati</taxon>
        <taxon>Bacillota</taxon>
        <taxon>Bacilli</taxon>
        <taxon>Lactobacillales</taxon>
        <taxon>Enterococcaceae</taxon>
        <taxon>Vagococcus</taxon>
    </lineage>
</organism>
<dbReference type="AlphaFoldDB" id="A0A4S3B3B6"/>
<dbReference type="GO" id="GO:0044780">
    <property type="term" value="P:bacterial-type flagellum assembly"/>
    <property type="evidence" value="ECO:0007669"/>
    <property type="project" value="InterPro"/>
</dbReference>
<keyword evidence="3" id="KW-1185">Reference proteome</keyword>
<evidence type="ECO:0000313" key="2">
    <source>
        <dbReference type="EMBL" id="THB61312.1"/>
    </source>
</evidence>
<dbReference type="Gene3D" id="1.20.58.300">
    <property type="entry name" value="FlgN-like"/>
    <property type="match status" value="1"/>
</dbReference>
<name>A0A4S3B3B6_9ENTE</name>
<gene>
    <name evidence="2" type="ORF">ESZ54_06065</name>
</gene>
<evidence type="ECO:0000256" key="1">
    <source>
        <dbReference type="SAM" id="Coils"/>
    </source>
</evidence>